<protein>
    <submittedName>
        <fullName evidence="1">Uncharacterized protein</fullName>
    </submittedName>
</protein>
<dbReference type="EMBL" id="BEGY01000013">
    <property type="protein sequence ID" value="GAX75736.1"/>
    <property type="molecule type" value="Genomic_DNA"/>
</dbReference>
<dbReference type="OrthoDB" id="544449at2759"/>
<sequence length="140" mass="15898">MAAPKMVTVRPRLQVERFSLYWKEPLSTETIVQEDVQLLLDCDTSIENVLKEIAAKLGWPSVDDLQRLDGFKDPWERVITMGRELELSKTLLEQVPELSSQSGDVSGLKITVVRKVLKADGWKIQLANDFLTDSDSDDEH</sequence>
<dbReference type="Proteomes" id="UP000232323">
    <property type="component" value="Unassembled WGS sequence"/>
</dbReference>
<evidence type="ECO:0000313" key="2">
    <source>
        <dbReference type="Proteomes" id="UP000232323"/>
    </source>
</evidence>
<proteinExistence type="predicted"/>
<name>A0A250WY76_9CHLO</name>
<accession>A0A250WY76</accession>
<evidence type="ECO:0000313" key="1">
    <source>
        <dbReference type="EMBL" id="GAX75736.1"/>
    </source>
</evidence>
<dbReference type="AlphaFoldDB" id="A0A250WY76"/>
<keyword evidence="2" id="KW-1185">Reference proteome</keyword>
<comment type="caution">
    <text evidence="1">The sequence shown here is derived from an EMBL/GenBank/DDBJ whole genome shotgun (WGS) entry which is preliminary data.</text>
</comment>
<gene>
    <name evidence="1" type="ORF">CEUSTIGMA_g3179.t1</name>
</gene>
<organism evidence="1 2">
    <name type="scientific">Chlamydomonas eustigma</name>
    <dbReference type="NCBI Taxonomy" id="1157962"/>
    <lineage>
        <taxon>Eukaryota</taxon>
        <taxon>Viridiplantae</taxon>
        <taxon>Chlorophyta</taxon>
        <taxon>core chlorophytes</taxon>
        <taxon>Chlorophyceae</taxon>
        <taxon>CS clade</taxon>
        <taxon>Chlamydomonadales</taxon>
        <taxon>Chlamydomonadaceae</taxon>
        <taxon>Chlamydomonas</taxon>
    </lineage>
</organism>
<reference evidence="1 2" key="1">
    <citation type="submission" date="2017-08" db="EMBL/GenBank/DDBJ databases">
        <title>Acidophilic green algal genome provides insights into adaptation to an acidic environment.</title>
        <authorList>
            <person name="Hirooka S."/>
            <person name="Hirose Y."/>
            <person name="Kanesaki Y."/>
            <person name="Higuchi S."/>
            <person name="Fujiwara T."/>
            <person name="Onuma R."/>
            <person name="Era A."/>
            <person name="Ohbayashi R."/>
            <person name="Uzuka A."/>
            <person name="Nozaki H."/>
            <person name="Yoshikawa H."/>
            <person name="Miyagishima S.Y."/>
        </authorList>
    </citation>
    <scope>NUCLEOTIDE SEQUENCE [LARGE SCALE GENOMIC DNA]</scope>
    <source>
        <strain evidence="1 2">NIES-2499</strain>
    </source>
</reference>
<dbReference type="STRING" id="1157962.A0A250WY76"/>